<comment type="caution">
    <text evidence="1">The sequence shown here is derived from an EMBL/GenBank/DDBJ whole genome shotgun (WGS) entry which is preliminary data.</text>
</comment>
<proteinExistence type="predicted"/>
<accession>A0A9P5U697</accession>
<protein>
    <submittedName>
        <fullName evidence="1">Uncharacterized protein</fullName>
    </submittedName>
</protein>
<name>A0A9P5U697_9AGAR</name>
<keyword evidence="2" id="KW-1185">Reference proteome</keyword>
<dbReference type="AlphaFoldDB" id="A0A9P5U697"/>
<sequence>MTVFKASAPIEIPSRHRSMSPPKFCTPSIRPSSTITELLFEMSPFDCDATEHSSKASINPSSPDESEFLFSANRASIRNTYCMQSSFSKIYRKNCSPCSSSSYPLRKKPSRETYQSNDVVEAVTHTPSVIRTTAIHKISGFAPINPSPVKKPQDLPIRLHLTPSSNNSLFSYSCVPPATEERRDNKSSDDGLCCGQSVDLEKFLVLRFERRRIRPHFFQSRT</sequence>
<dbReference type="EMBL" id="JADNRY010000059">
    <property type="protein sequence ID" value="KAF9068640.1"/>
    <property type="molecule type" value="Genomic_DNA"/>
</dbReference>
<evidence type="ECO:0000313" key="2">
    <source>
        <dbReference type="Proteomes" id="UP000772434"/>
    </source>
</evidence>
<reference evidence="1" key="1">
    <citation type="submission" date="2020-11" db="EMBL/GenBank/DDBJ databases">
        <authorList>
            <consortium name="DOE Joint Genome Institute"/>
            <person name="Ahrendt S."/>
            <person name="Riley R."/>
            <person name="Andreopoulos W."/>
            <person name="Labutti K."/>
            <person name="Pangilinan J."/>
            <person name="Ruiz-Duenas F.J."/>
            <person name="Barrasa J.M."/>
            <person name="Sanchez-Garcia M."/>
            <person name="Camarero S."/>
            <person name="Miyauchi S."/>
            <person name="Serrano A."/>
            <person name="Linde D."/>
            <person name="Babiker R."/>
            <person name="Drula E."/>
            <person name="Ayuso-Fernandez I."/>
            <person name="Pacheco R."/>
            <person name="Padilla G."/>
            <person name="Ferreira P."/>
            <person name="Barriuso J."/>
            <person name="Kellner H."/>
            <person name="Castanera R."/>
            <person name="Alfaro M."/>
            <person name="Ramirez L."/>
            <person name="Pisabarro A.G."/>
            <person name="Kuo A."/>
            <person name="Tritt A."/>
            <person name="Lipzen A."/>
            <person name="He G."/>
            <person name="Yan M."/>
            <person name="Ng V."/>
            <person name="Cullen D."/>
            <person name="Martin F."/>
            <person name="Rosso M.-N."/>
            <person name="Henrissat B."/>
            <person name="Hibbett D."/>
            <person name="Martinez A.T."/>
            <person name="Grigoriev I.V."/>
        </authorList>
    </citation>
    <scope>NUCLEOTIDE SEQUENCE</scope>
    <source>
        <strain evidence="1">AH 40177</strain>
    </source>
</reference>
<dbReference type="OrthoDB" id="2969834at2759"/>
<organism evidence="1 2">
    <name type="scientific">Rhodocollybia butyracea</name>
    <dbReference type="NCBI Taxonomy" id="206335"/>
    <lineage>
        <taxon>Eukaryota</taxon>
        <taxon>Fungi</taxon>
        <taxon>Dikarya</taxon>
        <taxon>Basidiomycota</taxon>
        <taxon>Agaricomycotina</taxon>
        <taxon>Agaricomycetes</taxon>
        <taxon>Agaricomycetidae</taxon>
        <taxon>Agaricales</taxon>
        <taxon>Marasmiineae</taxon>
        <taxon>Omphalotaceae</taxon>
        <taxon>Rhodocollybia</taxon>
    </lineage>
</organism>
<dbReference type="Proteomes" id="UP000772434">
    <property type="component" value="Unassembled WGS sequence"/>
</dbReference>
<evidence type="ECO:0000313" key="1">
    <source>
        <dbReference type="EMBL" id="KAF9068640.1"/>
    </source>
</evidence>
<gene>
    <name evidence="1" type="ORF">BDP27DRAFT_1327044</name>
</gene>